<keyword evidence="3" id="KW-1185">Reference proteome</keyword>
<name>A0A365TJN8_9GAMM</name>
<dbReference type="Gene3D" id="3.40.50.300">
    <property type="entry name" value="P-loop containing nucleotide triphosphate hydrolases"/>
    <property type="match status" value="2"/>
</dbReference>
<dbReference type="PANTHER" id="PTHR32182">
    <property type="entry name" value="DNA REPLICATION AND REPAIR PROTEIN RECF"/>
    <property type="match status" value="1"/>
</dbReference>
<dbReference type="GO" id="GO:0006302">
    <property type="term" value="P:double-strand break repair"/>
    <property type="evidence" value="ECO:0007669"/>
    <property type="project" value="TreeGrafter"/>
</dbReference>
<gene>
    <name evidence="2" type="ORF">DQ400_15865</name>
</gene>
<organism evidence="2 3">
    <name type="scientific">Vreelandella sulfidaeris</name>
    <dbReference type="NCBI Taxonomy" id="115553"/>
    <lineage>
        <taxon>Bacteria</taxon>
        <taxon>Pseudomonadati</taxon>
        <taxon>Pseudomonadota</taxon>
        <taxon>Gammaproteobacteria</taxon>
        <taxon>Oceanospirillales</taxon>
        <taxon>Halomonadaceae</taxon>
        <taxon>Vreelandella</taxon>
    </lineage>
</organism>
<dbReference type="PANTHER" id="PTHR32182:SF22">
    <property type="entry name" value="ATP-DEPENDENT ENDONUCLEASE, OLD FAMILY-RELATED"/>
    <property type="match status" value="1"/>
</dbReference>
<dbReference type="Pfam" id="PF13166">
    <property type="entry name" value="AAA_13"/>
    <property type="match status" value="1"/>
</dbReference>
<dbReference type="Proteomes" id="UP000252204">
    <property type="component" value="Unassembled WGS sequence"/>
</dbReference>
<dbReference type="InterPro" id="IPR026866">
    <property type="entry name" value="CR006_AAA"/>
</dbReference>
<evidence type="ECO:0000313" key="3">
    <source>
        <dbReference type="Proteomes" id="UP000252204"/>
    </source>
</evidence>
<reference evidence="3" key="1">
    <citation type="submission" date="2018-06" db="EMBL/GenBank/DDBJ databases">
        <title>Whole genome sequencing of four bacterial strains from South Shetland trench revealing bio-synthetic gene clusters.</title>
        <authorList>
            <person name="Abdel-Mageed W.M."/>
            <person name="Lehri B."/>
            <person name="Jarmusch S."/>
            <person name="Miranda K."/>
            <person name="Goodfellow M."/>
            <person name="Jaspars M."/>
            <person name="Karlyshev A.V."/>
        </authorList>
    </citation>
    <scope>NUCLEOTIDE SEQUENCE [LARGE SCALE GENOMIC DNA]</scope>
    <source>
        <strain evidence="3">SST4</strain>
    </source>
</reference>
<dbReference type="SUPFAM" id="SSF52540">
    <property type="entry name" value="P-loop containing nucleoside triphosphate hydrolases"/>
    <property type="match status" value="1"/>
</dbReference>
<proteinExistence type="predicted"/>
<protein>
    <recommendedName>
        <fullName evidence="1">Protein CR006 P-loop domain-containing protein</fullName>
    </recommendedName>
</protein>
<feature type="domain" description="Protein CR006 P-loop" evidence="1">
    <location>
        <begin position="12"/>
        <end position="631"/>
    </location>
</feature>
<dbReference type="InterPro" id="IPR027417">
    <property type="entry name" value="P-loop_NTPase"/>
</dbReference>
<dbReference type="AlphaFoldDB" id="A0A365TJN8"/>
<dbReference type="OrthoDB" id="9795565at2"/>
<sequence>MLERIQKIENVGNYSRALAGRLPLGRVSVIYGENRNGKSTLCDILYSLSINDPQLVLDRKSVVQGQEPDAINPQIELKFSDRQQAIKFRNSEWDSQLSEESNLYIFDHGFIHRNVMAGTKYSRENSTNFSGFILGESIAAFDALEVRNQQLRIDRQTLSKHKEELEGHEIGDFTAFVELPAPAKTLDELDADIQASKQAQEQIATQITNITQITQRSNLNCLSNDVSIAAILEEINNCLALSMVNVHNASKAIVAEHKNKVNKKELFNGWAASGVEHVDEDCPFCGQELGADAQELIESYRTAFDDTFQKFVRNTKVEVTRLRAKALVDVNLERLTEKHEQNVTTLETYFEDTIKEKLNELDYEATLAQRFESVTEAFKALIDEAVTTNNAIVTALAEKYDAPYNFINSISFDDLQSNIDAFNGAIQSYTDAIKPVNSLLTEFKAGQNVADLRERKRLEAASEANITLSRKRLNLDAVCNQYNNLKVQINVDKASYDAEKEALELAQEAFLNTYFVTINELFNRIGSTDFDISRKVNRGGTRTVYDLEVKFKRKLVDNSKLHCLFSESDRRALALCIFLAKIERLPDEDKAKAILVMDDPVTSFDSERISSILRILHALEPSIKQIIITTHYKGMASAVMRKFVDVNALKIYQDETGSKFGETTKAEMTATPHDERYSEIMDFVKRRTQENHIGKLRLFIEDEMRQRYKLPLSNLSLTARDTFSQCIDALRDGNYMDADTAHSLHDFRTTLNETGHELAEWSFEDSRTYAEGMMEFIYKKL</sequence>
<dbReference type="GO" id="GO:0000731">
    <property type="term" value="P:DNA synthesis involved in DNA repair"/>
    <property type="evidence" value="ECO:0007669"/>
    <property type="project" value="TreeGrafter"/>
</dbReference>
<accession>A0A365TJN8</accession>
<comment type="caution">
    <text evidence="2">The sequence shown here is derived from an EMBL/GenBank/DDBJ whole genome shotgun (WGS) entry which is preliminary data.</text>
</comment>
<dbReference type="EMBL" id="QNTU01000012">
    <property type="protein sequence ID" value="RBI65939.1"/>
    <property type="molecule type" value="Genomic_DNA"/>
</dbReference>
<evidence type="ECO:0000259" key="1">
    <source>
        <dbReference type="Pfam" id="PF13166"/>
    </source>
</evidence>
<dbReference type="RefSeq" id="WP_113270654.1">
    <property type="nucleotide sequence ID" value="NZ_QNTU01000012.1"/>
</dbReference>
<evidence type="ECO:0000313" key="2">
    <source>
        <dbReference type="EMBL" id="RBI65939.1"/>
    </source>
</evidence>